<keyword evidence="4" id="KW-1185">Reference proteome</keyword>
<feature type="transmembrane region" description="Helical" evidence="2">
    <location>
        <begin position="184"/>
        <end position="209"/>
    </location>
</feature>
<feature type="compositionally biased region" description="Low complexity" evidence="1">
    <location>
        <begin position="92"/>
        <end position="105"/>
    </location>
</feature>
<feature type="transmembrane region" description="Helical" evidence="2">
    <location>
        <begin position="12"/>
        <end position="34"/>
    </location>
</feature>
<sequence>MIGHALESLQSWVHGLPVVLQVLAVFVIGVVPVLEGDVAAAVGIVAGVSWPATFLAGTAGTVLATVGGVALGGRVDGGLRARRRRRDRERLPAAADGIAAPTGADRGPDPGPDPGPVRTPDGTALPVGGRGRDRSREERRRALLDRVARWGLPAAMILGGVVSPVAINAFLLASAGMNRRALRLWGVVSAVVNTALAVAATTGLLHLIWR</sequence>
<comment type="caution">
    <text evidence="3">The sequence shown here is derived from an EMBL/GenBank/DDBJ whole genome shotgun (WGS) entry which is preliminary data.</text>
</comment>
<gene>
    <name evidence="3" type="ORF">CXF42_00040</name>
</gene>
<keyword evidence="2" id="KW-1133">Transmembrane helix</keyword>
<evidence type="ECO:0000313" key="4">
    <source>
        <dbReference type="Proteomes" id="UP000278422"/>
    </source>
</evidence>
<keyword evidence="2" id="KW-0812">Transmembrane</keyword>
<protein>
    <recommendedName>
        <fullName evidence="5">Small multidrug efflux protein</fullName>
    </recommendedName>
</protein>
<accession>A0A426Q799</accession>
<dbReference type="Proteomes" id="UP000278422">
    <property type="component" value="Unassembled WGS sequence"/>
</dbReference>
<dbReference type="AlphaFoldDB" id="A0A426Q799"/>
<dbReference type="EMBL" id="PQNQ01000001">
    <property type="protein sequence ID" value="RRQ05572.1"/>
    <property type="molecule type" value="Genomic_DNA"/>
</dbReference>
<reference evidence="3 4" key="1">
    <citation type="submission" date="2018-01" db="EMBL/GenBank/DDBJ databases">
        <title>Twenty Corynebacterium bovis Genomes.</title>
        <authorList>
            <person name="Gulvik C.A."/>
        </authorList>
    </citation>
    <scope>NUCLEOTIDE SEQUENCE [LARGE SCALE GENOMIC DNA]</scope>
    <source>
        <strain evidence="3 4">16-2004</strain>
    </source>
</reference>
<evidence type="ECO:0000256" key="1">
    <source>
        <dbReference type="SAM" id="MobiDB-lite"/>
    </source>
</evidence>
<name>A0A426Q799_9CORY</name>
<feature type="transmembrane region" description="Helical" evidence="2">
    <location>
        <begin position="150"/>
        <end position="172"/>
    </location>
</feature>
<feature type="region of interest" description="Disordered" evidence="1">
    <location>
        <begin position="81"/>
        <end position="138"/>
    </location>
</feature>
<keyword evidence="2" id="KW-0472">Membrane</keyword>
<organism evidence="3 4">
    <name type="scientific">Corynebacterium bovis</name>
    <dbReference type="NCBI Taxonomy" id="36808"/>
    <lineage>
        <taxon>Bacteria</taxon>
        <taxon>Bacillati</taxon>
        <taxon>Actinomycetota</taxon>
        <taxon>Actinomycetes</taxon>
        <taxon>Mycobacteriales</taxon>
        <taxon>Corynebacteriaceae</taxon>
        <taxon>Corynebacterium</taxon>
    </lineage>
</organism>
<dbReference type="RefSeq" id="WP_125174602.1">
    <property type="nucleotide sequence ID" value="NZ_JBHYBM010000223.1"/>
</dbReference>
<evidence type="ECO:0000256" key="2">
    <source>
        <dbReference type="SAM" id="Phobius"/>
    </source>
</evidence>
<proteinExistence type="predicted"/>
<evidence type="ECO:0000313" key="3">
    <source>
        <dbReference type="EMBL" id="RRQ05572.1"/>
    </source>
</evidence>
<feature type="transmembrane region" description="Helical" evidence="2">
    <location>
        <begin position="54"/>
        <end position="75"/>
    </location>
</feature>
<evidence type="ECO:0008006" key="5">
    <source>
        <dbReference type="Google" id="ProtNLM"/>
    </source>
</evidence>